<keyword evidence="5" id="KW-0378">Hydrolase</keyword>
<keyword evidence="6" id="KW-0862">Zinc</keyword>
<evidence type="ECO:0000256" key="7">
    <source>
        <dbReference type="ARBA" id="ARBA00023049"/>
    </source>
</evidence>
<gene>
    <name evidence="11" type="ORF">DSTB1V02_LOCUS8716</name>
</gene>
<evidence type="ECO:0000256" key="2">
    <source>
        <dbReference type="ARBA" id="ARBA00007357"/>
    </source>
</evidence>
<comment type="cofactor">
    <cofactor evidence="1">
        <name>Zn(2+)</name>
        <dbReference type="ChEBI" id="CHEBI:29105"/>
    </cofactor>
</comment>
<reference evidence="11" key="1">
    <citation type="submission" date="2020-11" db="EMBL/GenBank/DDBJ databases">
        <authorList>
            <person name="Tran Van P."/>
        </authorList>
    </citation>
    <scope>NUCLEOTIDE SEQUENCE</scope>
</reference>
<keyword evidence="4" id="KW-0479">Metal-binding</keyword>
<dbReference type="Proteomes" id="UP000677054">
    <property type="component" value="Unassembled WGS sequence"/>
</dbReference>
<keyword evidence="12" id="KW-1185">Reference proteome</keyword>
<dbReference type="PANTHER" id="PTHR11733">
    <property type="entry name" value="ZINC METALLOPROTEASE FAMILY M13 NEPRILYSIN-RELATED"/>
    <property type="match status" value="1"/>
</dbReference>
<dbReference type="Gene3D" id="3.40.390.10">
    <property type="entry name" value="Collagenase (Catalytic Domain)"/>
    <property type="match status" value="1"/>
</dbReference>
<dbReference type="PRINTS" id="PR00786">
    <property type="entry name" value="NEPRILYSIN"/>
</dbReference>
<dbReference type="EMBL" id="LR901573">
    <property type="protein sequence ID" value="CAD7248910.1"/>
    <property type="molecule type" value="Genomic_DNA"/>
</dbReference>
<keyword evidence="8" id="KW-0472">Membrane</keyword>
<dbReference type="CDD" id="cd08662">
    <property type="entry name" value="M13"/>
    <property type="match status" value="1"/>
</dbReference>
<dbReference type="PANTHER" id="PTHR11733:SF224">
    <property type="entry name" value="NEPRILYSIN-2"/>
    <property type="match status" value="1"/>
</dbReference>
<evidence type="ECO:0000256" key="1">
    <source>
        <dbReference type="ARBA" id="ARBA00001947"/>
    </source>
</evidence>
<dbReference type="PROSITE" id="PS51885">
    <property type="entry name" value="NEPRILYSIN"/>
    <property type="match status" value="1"/>
</dbReference>
<dbReference type="GO" id="GO:0005886">
    <property type="term" value="C:plasma membrane"/>
    <property type="evidence" value="ECO:0007669"/>
    <property type="project" value="TreeGrafter"/>
</dbReference>
<name>A0A7R8XFF3_9CRUS</name>
<feature type="domain" description="Peptidase M13 C-terminal" evidence="9">
    <location>
        <begin position="667"/>
        <end position="786"/>
    </location>
</feature>
<protein>
    <recommendedName>
        <fullName evidence="13">Membrane metallo-endopeptidase-like 1</fullName>
    </recommendedName>
</protein>
<dbReference type="InterPro" id="IPR008753">
    <property type="entry name" value="Peptidase_M13_N"/>
</dbReference>
<dbReference type="InterPro" id="IPR024079">
    <property type="entry name" value="MetalloPept_cat_dom_sf"/>
</dbReference>
<evidence type="ECO:0000256" key="3">
    <source>
        <dbReference type="ARBA" id="ARBA00022670"/>
    </source>
</evidence>
<dbReference type="GO" id="GO:0004222">
    <property type="term" value="F:metalloendopeptidase activity"/>
    <property type="evidence" value="ECO:0007669"/>
    <property type="project" value="InterPro"/>
</dbReference>
<dbReference type="Gene3D" id="1.10.1380.10">
    <property type="entry name" value="Neutral endopeptidase , domain2"/>
    <property type="match status" value="1"/>
</dbReference>
<keyword evidence="8" id="KW-1133">Transmembrane helix</keyword>
<feature type="domain" description="Peptidase M13 N-terminal" evidence="10">
    <location>
        <begin position="181"/>
        <end position="556"/>
    </location>
</feature>
<organism evidence="11">
    <name type="scientific">Darwinula stevensoni</name>
    <dbReference type="NCBI Taxonomy" id="69355"/>
    <lineage>
        <taxon>Eukaryota</taxon>
        <taxon>Metazoa</taxon>
        <taxon>Ecdysozoa</taxon>
        <taxon>Arthropoda</taxon>
        <taxon>Crustacea</taxon>
        <taxon>Oligostraca</taxon>
        <taxon>Ostracoda</taxon>
        <taxon>Podocopa</taxon>
        <taxon>Podocopida</taxon>
        <taxon>Darwinulocopina</taxon>
        <taxon>Darwinuloidea</taxon>
        <taxon>Darwinulidae</taxon>
        <taxon>Darwinula</taxon>
    </lineage>
</organism>
<dbReference type="EMBL" id="CAJPEV010002056">
    <property type="protein sequence ID" value="CAG0895469.1"/>
    <property type="molecule type" value="Genomic_DNA"/>
</dbReference>
<evidence type="ECO:0000259" key="10">
    <source>
        <dbReference type="Pfam" id="PF05649"/>
    </source>
</evidence>
<evidence type="ECO:0000313" key="12">
    <source>
        <dbReference type="Proteomes" id="UP000677054"/>
    </source>
</evidence>
<dbReference type="GO" id="GO:0046872">
    <property type="term" value="F:metal ion binding"/>
    <property type="evidence" value="ECO:0007669"/>
    <property type="project" value="UniProtKB-KW"/>
</dbReference>
<feature type="transmembrane region" description="Helical" evidence="8">
    <location>
        <begin position="31"/>
        <end position="55"/>
    </location>
</feature>
<proteinExistence type="inferred from homology"/>
<dbReference type="Pfam" id="PF05649">
    <property type="entry name" value="Peptidase_M13_N"/>
    <property type="match status" value="1"/>
</dbReference>
<evidence type="ECO:0008006" key="13">
    <source>
        <dbReference type="Google" id="ProtNLM"/>
    </source>
</evidence>
<dbReference type="OrthoDB" id="6475849at2759"/>
<dbReference type="SUPFAM" id="SSF55486">
    <property type="entry name" value="Metalloproteases ('zincins'), catalytic domain"/>
    <property type="match status" value="1"/>
</dbReference>
<dbReference type="InterPro" id="IPR000718">
    <property type="entry name" value="Peptidase_M13"/>
</dbReference>
<evidence type="ECO:0000256" key="4">
    <source>
        <dbReference type="ARBA" id="ARBA00022723"/>
    </source>
</evidence>
<dbReference type="AlphaFoldDB" id="A0A7R8XFF3"/>
<evidence type="ECO:0000256" key="6">
    <source>
        <dbReference type="ARBA" id="ARBA00022833"/>
    </source>
</evidence>
<comment type="similarity">
    <text evidence="2">Belongs to the peptidase M13 family.</text>
</comment>
<keyword evidence="7" id="KW-0482">Metalloprotease</keyword>
<accession>A0A7R8XFF3</accession>
<dbReference type="GO" id="GO:0016485">
    <property type="term" value="P:protein processing"/>
    <property type="evidence" value="ECO:0007669"/>
    <property type="project" value="TreeGrafter"/>
</dbReference>
<evidence type="ECO:0000313" key="11">
    <source>
        <dbReference type="EMBL" id="CAD7248910.1"/>
    </source>
</evidence>
<dbReference type="InterPro" id="IPR042089">
    <property type="entry name" value="Peptidase_M13_dom_2"/>
</dbReference>
<evidence type="ECO:0000259" key="9">
    <source>
        <dbReference type="Pfam" id="PF01431"/>
    </source>
</evidence>
<keyword evidence="8" id="KW-0812">Transmembrane</keyword>
<dbReference type="InterPro" id="IPR018497">
    <property type="entry name" value="Peptidase_M13_C"/>
</dbReference>
<evidence type="ECO:0000256" key="8">
    <source>
        <dbReference type="SAM" id="Phobius"/>
    </source>
</evidence>
<evidence type="ECO:0000256" key="5">
    <source>
        <dbReference type="ARBA" id="ARBA00022801"/>
    </source>
</evidence>
<keyword evidence="3" id="KW-0645">Protease</keyword>
<sequence length="787" mass="89637">MGKSLQQTENDLVTSFGGTPWWYKRSKGERYLVLVTSVALCLVIVLVIALAGVIYSSQHALTYDQVTLVTRVTLVRMGKGQVCHFIVIFALVDHPLLVSLPISLQIPKTARKLFSDMESSDSLPASNEVGQPPVTNGSRKKYNVCHSKGCVLAGTSPDLFLLHRNGTAAEILNNMDPREEPCNDFYRFACGGFVDKTIIPDDKTSVNQFSKIADQLKENLRLLVEEPIRETEPPPFVMLKNVYASCMNKTQVNALGLHALKEVLNDLGGWPVVRGADWNETSFSWNGLIYKYRNMGFSIDYFIDFSVVTDIKNSSWRILDVCVDDDDVQAYYHYMVKIAVLLGAEPERARKELREALEFEILLSNYSLPDEERRNATKLYNKMTIGELEKKWPSIPWLEYVNEMLTPFHHVTVEEPVIIDVPEYIKKLAGALQVTPKRVMANYAIWRIVAASAAFLTEDAREIQLEFSSKLTGQSERQPRWKECMGIVLSSFANALGAMYVRRFFREDAKNSALEMVKDIRAEFDAILDEVDWMDEKTRALAKQKSAKIQSHIAYPEELLNDGKLAELYEGLNTTSDYYYRNMLNMTLFGTNYSFRRLRELVDKNDWVAHGRAAVVNAFYSPLENSIQFPAGILQGAFFGADRPRYLNYGGIGFVIGHEITHGFDDQVNGELTVGENIADNGGLKQAYRGYLRWVERERHRQGEEEVEPCLPGLLDFSPRQMFWISAANVWCSKYRPEQQRLQVYSDPHAPAMFRIKGPFSNLPDFARDFKCRKGTNLNPSFKCEVW</sequence>
<dbReference type="Pfam" id="PF01431">
    <property type="entry name" value="Peptidase_M13"/>
    <property type="match status" value="1"/>
</dbReference>